<dbReference type="InterPro" id="IPR023299">
    <property type="entry name" value="ATPase_P-typ_cyto_dom_N"/>
</dbReference>
<dbReference type="SFLD" id="SFLDS00003">
    <property type="entry name" value="Haloacid_Dehalogenase"/>
    <property type="match status" value="1"/>
</dbReference>
<evidence type="ECO:0000256" key="4">
    <source>
        <dbReference type="ARBA" id="ARBA00022692"/>
    </source>
</evidence>
<dbReference type="InterPro" id="IPR027256">
    <property type="entry name" value="P-typ_ATPase_IB"/>
</dbReference>
<gene>
    <name evidence="14" type="ORF">SAMN05421767_1535</name>
</gene>
<reference evidence="14 15" key="1">
    <citation type="submission" date="2016-10" db="EMBL/GenBank/DDBJ databases">
        <authorList>
            <person name="de Groot N.N."/>
        </authorList>
    </citation>
    <scope>NUCLEOTIDE SEQUENCE [LARGE SCALE GENOMIC DNA]</scope>
    <source>
        <strain evidence="14 15">DSM 15827</strain>
    </source>
</reference>
<evidence type="ECO:0000256" key="8">
    <source>
        <dbReference type="ARBA" id="ARBA00023065"/>
    </source>
</evidence>
<feature type="transmembrane region" description="Helical" evidence="12">
    <location>
        <begin position="569"/>
        <end position="587"/>
    </location>
</feature>
<name>A0A1H9PA49_9LACT</name>
<dbReference type="RefSeq" id="WP_089747914.1">
    <property type="nucleotide sequence ID" value="NZ_FOGF01000053.1"/>
</dbReference>
<sequence>MFKNKKTPLKLGSSLLCLLLGLLLPISTSIQILLFLLSYIIVAHDVLRKAILHIYYGQMLDENFLMAIASIAALSIGQFSEGIMVMWLYQVGEAFQSYAVNKSRNSISTLMNLYPDTANLVTSNGIEVVDPDDLAIGDIILVKPGEKIPVDGIVIEGTSLIDTAALTGESIPRAVKVSQEIYSGCINQDGLLKIEVTKELDDSMVTKIIELVEDAGDKKAKTENFITTFARYYTPLVVGAAVLLAIIPPLVSKDATFSDYLYRAASFLVISCPCALVISVPLGFFSGIGAASKLGILIKGSTYIEALAKINTIAFDKTGTLTKGNFKVTTIQSLTTNEHELLEYASYAEYYSNHPIACSIKKAFGEAIDEQRITNTKEIAGRGIKATIDHKTVFIGNHTLMKEQGLTVAIPEEVGTIVHVAVDHKYLGYLVICDQIKPESRQVIRDLKENCHLKDTVLLTGDQEKIAHYVAKELGIDQVYSELLPQEKVTQVEKLLLASDKDHTVAFVGDGINDAPVLTRCDIGISMGGLGSDAAIEASDIVIMDDDLKKIPLAISLCRRTMTIVKQNIIFVLAIKFGFLILGAFGISTMWEAVFADVGVSILAILNSMRALKFK</sequence>
<dbReference type="OrthoDB" id="9813266at2"/>
<dbReference type="InterPro" id="IPR059000">
    <property type="entry name" value="ATPase_P-type_domA"/>
</dbReference>
<keyword evidence="12" id="KW-0547">Nucleotide-binding</keyword>
<comment type="similarity">
    <text evidence="2 12">Belongs to the cation transport ATPase (P-type) (TC 3.A.3) family. Type IB subfamily.</text>
</comment>
<dbReference type="AlphaFoldDB" id="A0A1H9PA49"/>
<dbReference type="STRING" id="137733.SAMN05421767_1535"/>
<dbReference type="NCBIfam" id="TIGR01512">
    <property type="entry name" value="ATPase-IB2_Cd"/>
    <property type="match status" value="1"/>
</dbReference>
<keyword evidence="8" id="KW-0406">Ion transport</keyword>
<evidence type="ECO:0000259" key="13">
    <source>
        <dbReference type="Pfam" id="PF00122"/>
    </source>
</evidence>
<dbReference type="GO" id="GO:0046872">
    <property type="term" value="F:metal ion binding"/>
    <property type="evidence" value="ECO:0007669"/>
    <property type="project" value="UniProtKB-KW"/>
</dbReference>
<evidence type="ECO:0000313" key="15">
    <source>
        <dbReference type="Proteomes" id="UP000198556"/>
    </source>
</evidence>
<dbReference type="InterPro" id="IPR051014">
    <property type="entry name" value="Cation_Transport_ATPase_IB"/>
</dbReference>
<dbReference type="FunFam" id="2.70.150.10:FF:000002">
    <property type="entry name" value="Copper-transporting ATPase 1, putative"/>
    <property type="match status" value="1"/>
</dbReference>
<comment type="subcellular location">
    <subcellularLocation>
        <location evidence="1">Cell membrane</location>
        <topology evidence="1">Multi-pass membrane protein</topology>
    </subcellularLocation>
</comment>
<dbReference type="GO" id="GO:0005524">
    <property type="term" value="F:ATP binding"/>
    <property type="evidence" value="ECO:0007669"/>
    <property type="project" value="UniProtKB-UniRule"/>
</dbReference>
<evidence type="ECO:0000256" key="10">
    <source>
        <dbReference type="ARBA" id="ARBA00039103"/>
    </source>
</evidence>
<dbReference type="InterPro" id="IPR023214">
    <property type="entry name" value="HAD_sf"/>
</dbReference>
<keyword evidence="5 12" id="KW-0479">Metal-binding</keyword>
<keyword evidence="6" id="KW-1278">Translocase</keyword>
<dbReference type="InterPro" id="IPR001757">
    <property type="entry name" value="P_typ_ATPase"/>
</dbReference>
<dbReference type="InterPro" id="IPR018303">
    <property type="entry name" value="ATPase_P-typ_P_site"/>
</dbReference>
<dbReference type="PROSITE" id="PS00154">
    <property type="entry name" value="ATPASE_E1_E2"/>
    <property type="match status" value="1"/>
</dbReference>
<dbReference type="SFLD" id="SFLDG00002">
    <property type="entry name" value="C1.7:_P-type_atpase_like"/>
    <property type="match status" value="1"/>
</dbReference>
<keyword evidence="12" id="KW-0067">ATP-binding</keyword>
<dbReference type="Gene3D" id="3.40.50.1000">
    <property type="entry name" value="HAD superfamily/HAD-like"/>
    <property type="match status" value="1"/>
</dbReference>
<feature type="transmembrane region" description="Helical" evidence="12">
    <location>
        <begin position="260"/>
        <end position="285"/>
    </location>
</feature>
<proteinExistence type="inferred from homology"/>
<feature type="transmembrane region" description="Helical" evidence="12">
    <location>
        <begin position="229"/>
        <end position="248"/>
    </location>
</feature>
<dbReference type="Gene3D" id="2.70.150.10">
    <property type="entry name" value="Calcium-transporting ATPase, cytoplasmic transduction domain A"/>
    <property type="match status" value="1"/>
</dbReference>
<dbReference type="PANTHER" id="PTHR48085">
    <property type="entry name" value="CADMIUM/ZINC-TRANSPORTING ATPASE HMA2-RELATED"/>
    <property type="match status" value="1"/>
</dbReference>
<dbReference type="SUPFAM" id="SSF81665">
    <property type="entry name" value="Calcium ATPase, transmembrane domain M"/>
    <property type="match status" value="1"/>
</dbReference>
<dbReference type="GO" id="GO:0008551">
    <property type="term" value="F:P-type cadmium transporter activity"/>
    <property type="evidence" value="ECO:0007669"/>
    <property type="project" value="UniProtKB-EC"/>
</dbReference>
<evidence type="ECO:0000256" key="1">
    <source>
        <dbReference type="ARBA" id="ARBA00004651"/>
    </source>
</evidence>
<comment type="catalytic activity">
    <reaction evidence="11">
        <text>Cd(2+)(in) + ATP + H2O = Cd(2+)(out) + ADP + phosphate + H(+)</text>
        <dbReference type="Rhea" id="RHEA:12132"/>
        <dbReference type="ChEBI" id="CHEBI:15377"/>
        <dbReference type="ChEBI" id="CHEBI:15378"/>
        <dbReference type="ChEBI" id="CHEBI:30616"/>
        <dbReference type="ChEBI" id="CHEBI:43474"/>
        <dbReference type="ChEBI" id="CHEBI:48775"/>
        <dbReference type="ChEBI" id="CHEBI:456216"/>
        <dbReference type="EC" id="7.2.2.21"/>
    </reaction>
</comment>
<feature type="transmembrane region" description="Helical" evidence="12">
    <location>
        <begin position="64"/>
        <end position="89"/>
    </location>
</feature>
<evidence type="ECO:0000256" key="9">
    <source>
        <dbReference type="ARBA" id="ARBA00023136"/>
    </source>
</evidence>
<dbReference type="InterPro" id="IPR036412">
    <property type="entry name" value="HAD-like_sf"/>
</dbReference>
<accession>A0A1H9PA49</accession>
<dbReference type="SFLD" id="SFLDF00027">
    <property type="entry name" value="p-type_atpase"/>
    <property type="match status" value="1"/>
</dbReference>
<keyword evidence="12" id="KW-1003">Cell membrane</keyword>
<evidence type="ECO:0000313" key="14">
    <source>
        <dbReference type="EMBL" id="SER45066.1"/>
    </source>
</evidence>
<dbReference type="GO" id="GO:0005886">
    <property type="term" value="C:plasma membrane"/>
    <property type="evidence" value="ECO:0007669"/>
    <property type="project" value="UniProtKB-SubCell"/>
</dbReference>
<dbReference type="NCBIfam" id="TIGR01525">
    <property type="entry name" value="ATPase-IB_hvy"/>
    <property type="match status" value="1"/>
</dbReference>
<dbReference type="SUPFAM" id="SSF56784">
    <property type="entry name" value="HAD-like"/>
    <property type="match status" value="1"/>
</dbReference>
<dbReference type="EC" id="7.2.2.21" evidence="10"/>
<keyword evidence="7 12" id="KW-1133">Transmembrane helix</keyword>
<dbReference type="InterPro" id="IPR044492">
    <property type="entry name" value="P_typ_ATPase_HD_dom"/>
</dbReference>
<evidence type="ECO:0000256" key="12">
    <source>
        <dbReference type="RuleBase" id="RU362081"/>
    </source>
</evidence>
<dbReference type="InterPro" id="IPR008250">
    <property type="entry name" value="ATPase_P-typ_transduc_dom_A_sf"/>
</dbReference>
<organism evidence="14 15">
    <name type="scientific">Granulicatella balaenopterae</name>
    <dbReference type="NCBI Taxonomy" id="137733"/>
    <lineage>
        <taxon>Bacteria</taxon>
        <taxon>Bacillati</taxon>
        <taxon>Bacillota</taxon>
        <taxon>Bacilli</taxon>
        <taxon>Lactobacillales</taxon>
        <taxon>Carnobacteriaceae</taxon>
        <taxon>Granulicatella</taxon>
    </lineage>
</organism>
<evidence type="ECO:0000256" key="11">
    <source>
        <dbReference type="ARBA" id="ARBA00049338"/>
    </source>
</evidence>
<dbReference type="Gene3D" id="3.40.1110.10">
    <property type="entry name" value="Calcium-transporting ATPase, cytoplasmic domain N"/>
    <property type="match status" value="1"/>
</dbReference>
<dbReference type="NCBIfam" id="TIGR01494">
    <property type="entry name" value="ATPase_P-type"/>
    <property type="match status" value="1"/>
</dbReference>
<keyword evidence="3" id="KW-0104">Cadmium</keyword>
<evidence type="ECO:0000256" key="7">
    <source>
        <dbReference type="ARBA" id="ARBA00022989"/>
    </source>
</evidence>
<feature type="domain" description="P-type ATPase A" evidence="13">
    <location>
        <begin position="113"/>
        <end position="213"/>
    </location>
</feature>
<evidence type="ECO:0000256" key="6">
    <source>
        <dbReference type="ARBA" id="ARBA00022967"/>
    </source>
</evidence>
<protein>
    <recommendedName>
        <fullName evidence="10">Cd(2+)-exporting ATPase</fullName>
        <ecNumber evidence="10">7.2.2.21</ecNumber>
    </recommendedName>
</protein>
<keyword evidence="8" id="KW-0813">Transport</keyword>
<keyword evidence="15" id="KW-1185">Reference proteome</keyword>
<keyword evidence="4 12" id="KW-0812">Transmembrane</keyword>
<dbReference type="PANTHER" id="PTHR48085:SF5">
    <property type="entry name" value="CADMIUM_ZINC-TRANSPORTING ATPASE HMA4-RELATED"/>
    <property type="match status" value="1"/>
</dbReference>
<evidence type="ECO:0000256" key="5">
    <source>
        <dbReference type="ARBA" id="ARBA00022723"/>
    </source>
</evidence>
<dbReference type="PRINTS" id="PR00119">
    <property type="entry name" value="CATATPASE"/>
</dbReference>
<dbReference type="GO" id="GO:0016887">
    <property type="term" value="F:ATP hydrolysis activity"/>
    <property type="evidence" value="ECO:0007669"/>
    <property type="project" value="InterPro"/>
</dbReference>
<dbReference type="Proteomes" id="UP000198556">
    <property type="component" value="Unassembled WGS sequence"/>
</dbReference>
<keyword evidence="9 12" id="KW-0472">Membrane</keyword>
<dbReference type="Pfam" id="PF00122">
    <property type="entry name" value="E1-E2_ATPase"/>
    <property type="match status" value="1"/>
</dbReference>
<dbReference type="PRINTS" id="PR00120">
    <property type="entry name" value="HATPASE"/>
</dbReference>
<dbReference type="EMBL" id="FOGF01000053">
    <property type="protein sequence ID" value="SER45066.1"/>
    <property type="molecule type" value="Genomic_DNA"/>
</dbReference>
<evidence type="ECO:0000256" key="2">
    <source>
        <dbReference type="ARBA" id="ARBA00006024"/>
    </source>
</evidence>
<dbReference type="Pfam" id="PF00702">
    <property type="entry name" value="Hydrolase"/>
    <property type="match status" value="1"/>
</dbReference>
<dbReference type="InterPro" id="IPR023298">
    <property type="entry name" value="ATPase_P-typ_TM_dom_sf"/>
</dbReference>
<dbReference type="SUPFAM" id="SSF81653">
    <property type="entry name" value="Calcium ATPase, transduction domain A"/>
    <property type="match status" value="1"/>
</dbReference>
<evidence type="ECO:0000256" key="3">
    <source>
        <dbReference type="ARBA" id="ARBA00022539"/>
    </source>
</evidence>